<dbReference type="InterPro" id="IPR050934">
    <property type="entry name" value="ITIH"/>
</dbReference>
<feature type="domain" description="BPTI/Kunitz inhibitor" evidence="9">
    <location>
        <begin position="817"/>
        <end position="867"/>
    </location>
</feature>
<proteinExistence type="predicted"/>
<feature type="domain" description="VIT" evidence="10">
    <location>
        <begin position="39"/>
        <end position="168"/>
    </location>
</feature>
<feature type="chain" id="PRO_5028174794" evidence="7">
    <location>
        <begin position="28"/>
        <end position="992"/>
    </location>
</feature>
<accession>A0A6P7FF05</accession>
<evidence type="ECO:0000256" key="3">
    <source>
        <dbReference type="ARBA" id="ARBA00022690"/>
    </source>
</evidence>
<dbReference type="InterPro" id="IPR020901">
    <property type="entry name" value="Prtase_inh_Kunz-CS"/>
</dbReference>
<dbReference type="CDD" id="cd00109">
    <property type="entry name" value="Kunitz-type"/>
    <property type="match status" value="3"/>
</dbReference>
<dbReference type="RefSeq" id="XP_028134341.1">
    <property type="nucleotide sequence ID" value="XM_028278540.1"/>
</dbReference>
<evidence type="ECO:0000259" key="8">
    <source>
        <dbReference type="PROSITE" id="PS50234"/>
    </source>
</evidence>
<dbReference type="Pfam" id="PF08487">
    <property type="entry name" value="VIT"/>
    <property type="match status" value="1"/>
</dbReference>
<dbReference type="SMART" id="SM00609">
    <property type="entry name" value="VIT"/>
    <property type="match status" value="1"/>
</dbReference>
<keyword evidence="7" id="KW-0732">Signal</keyword>
<evidence type="ECO:0000259" key="10">
    <source>
        <dbReference type="PROSITE" id="PS51468"/>
    </source>
</evidence>
<evidence type="ECO:0000256" key="5">
    <source>
        <dbReference type="ARBA" id="ARBA00023119"/>
    </source>
</evidence>
<dbReference type="InterPro" id="IPR013694">
    <property type="entry name" value="VIT"/>
</dbReference>
<name>A0A6P7FF05_DIAVI</name>
<feature type="domain" description="VWFA" evidence="8">
    <location>
        <begin position="307"/>
        <end position="522"/>
    </location>
</feature>
<gene>
    <name evidence="11" type="primary">LOC114329436</name>
</gene>
<dbReference type="InterPro" id="IPR036465">
    <property type="entry name" value="vWFA_dom_sf"/>
</dbReference>
<keyword evidence="6" id="KW-1015">Disulfide bond</keyword>
<dbReference type="GO" id="GO:0004867">
    <property type="term" value="F:serine-type endopeptidase inhibitor activity"/>
    <property type="evidence" value="ECO:0007669"/>
    <property type="project" value="UniProtKB-KW"/>
</dbReference>
<dbReference type="PROSITE" id="PS00280">
    <property type="entry name" value="BPTI_KUNITZ_1"/>
    <property type="match status" value="2"/>
</dbReference>
<dbReference type="AlphaFoldDB" id="A0A6P7FF05"/>
<dbReference type="PROSITE" id="PS51468">
    <property type="entry name" value="VIT"/>
    <property type="match status" value="1"/>
</dbReference>
<dbReference type="FunFam" id="4.10.410.10:FF:000020">
    <property type="entry name" value="Collagen, type VI, alpha 3"/>
    <property type="match status" value="2"/>
</dbReference>
<keyword evidence="2" id="KW-0964">Secreted</keyword>
<dbReference type="SUPFAM" id="SSF57362">
    <property type="entry name" value="BPTI-like"/>
    <property type="match status" value="4"/>
</dbReference>
<feature type="domain" description="BPTI/Kunitz inhibitor" evidence="9">
    <location>
        <begin position="880"/>
        <end position="932"/>
    </location>
</feature>
<dbReference type="PROSITE" id="PS50234">
    <property type="entry name" value="VWFA"/>
    <property type="match status" value="1"/>
</dbReference>
<evidence type="ECO:0000259" key="9">
    <source>
        <dbReference type="PROSITE" id="PS50279"/>
    </source>
</evidence>
<evidence type="ECO:0000313" key="11">
    <source>
        <dbReference type="RefSeq" id="XP_028134341.1"/>
    </source>
</evidence>
<feature type="domain" description="BPTI/Kunitz inhibitor" evidence="9">
    <location>
        <begin position="758"/>
        <end position="808"/>
    </location>
</feature>
<dbReference type="Gene3D" id="4.10.410.10">
    <property type="entry name" value="Pancreatic trypsin inhibitor Kunitz domain"/>
    <property type="match status" value="4"/>
</dbReference>
<dbReference type="PANTHER" id="PTHR10338:SF108">
    <property type="entry name" value="INTER-ALPHA-TRYPSIN INHIBITOR HEAVY CHAIN H4-LIKE PROTEIN"/>
    <property type="match status" value="1"/>
</dbReference>
<dbReference type="Pfam" id="PF00014">
    <property type="entry name" value="Kunitz_BPTI"/>
    <property type="match status" value="4"/>
</dbReference>
<dbReference type="SUPFAM" id="SSF53300">
    <property type="entry name" value="vWA-like"/>
    <property type="match status" value="1"/>
</dbReference>
<dbReference type="PRINTS" id="PR00759">
    <property type="entry name" value="BASICPTASE"/>
</dbReference>
<comment type="subcellular location">
    <subcellularLocation>
        <location evidence="1">Secreted</location>
        <location evidence="1">Extracellular space</location>
        <location evidence="1">Extracellular matrix</location>
    </subcellularLocation>
</comment>
<dbReference type="PROSITE" id="PS50279">
    <property type="entry name" value="BPTI_KUNITZ_2"/>
    <property type="match status" value="4"/>
</dbReference>
<dbReference type="InterPro" id="IPR002223">
    <property type="entry name" value="Kunitz_BPTI"/>
</dbReference>
<dbReference type="PANTHER" id="PTHR10338">
    <property type="entry name" value="INTER-ALPHA-TRYPSIN INHIBITOR HEAVY CHAIN FAMILY MEMBER"/>
    <property type="match status" value="1"/>
</dbReference>
<evidence type="ECO:0000256" key="2">
    <source>
        <dbReference type="ARBA" id="ARBA00022530"/>
    </source>
</evidence>
<keyword evidence="3" id="KW-0646">Protease inhibitor</keyword>
<organism evidence="11">
    <name type="scientific">Diabrotica virgifera virgifera</name>
    <name type="common">western corn rootworm</name>
    <dbReference type="NCBI Taxonomy" id="50390"/>
    <lineage>
        <taxon>Eukaryota</taxon>
        <taxon>Metazoa</taxon>
        <taxon>Ecdysozoa</taxon>
        <taxon>Arthropoda</taxon>
        <taxon>Hexapoda</taxon>
        <taxon>Insecta</taxon>
        <taxon>Pterygota</taxon>
        <taxon>Neoptera</taxon>
        <taxon>Endopterygota</taxon>
        <taxon>Coleoptera</taxon>
        <taxon>Polyphaga</taxon>
        <taxon>Cucujiformia</taxon>
        <taxon>Chrysomeloidea</taxon>
        <taxon>Chrysomelidae</taxon>
        <taxon>Galerucinae</taxon>
        <taxon>Diabroticina</taxon>
        <taxon>Diabroticites</taxon>
        <taxon>Diabrotica</taxon>
    </lineage>
</organism>
<dbReference type="GO" id="GO:0005581">
    <property type="term" value="C:collagen trimer"/>
    <property type="evidence" value="ECO:0007669"/>
    <property type="project" value="UniProtKB-KW"/>
</dbReference>
<evidence type="ECO:0000256" key="4">
    <source>
        <dbReference type="ARBA" id="ARBA00022900"/>
    </source>
</evidence>
<dbReference type="Gene3D" id="3.40.50.410">
    <property type="entry name" value="von Willebrand factor, type A domain"/>
    <property type="match status" value="1"/>
</dbReference>
<feature type="domain" description="BPTI/Kunitz inhibitor" evidence="9">
    <location>
        <begin position="941"/>
        <end position="991"/>
    </location>
</feature>
<dbReference type="InterPro" id="IPR002035">
    <property type="entry name" value="VWF_A"/>
</dbReference>
<keyword evidence="4" id="KW-0722">Serine protease inhibitor</keyword>
<evidence type="ECO:0000256" key="6">
    <source>
        <dbReference type="ARBA" id="ARBA00023157"/>
    </source>
</evidence>
<dbReference type="SMART" id="SM00131">
    <property type="entry name" value="KU"/>
    <property type="match status" value="4"/>
</dbReference>
<keyword evidence="5" id="KW-0176">Collagen</keyword>
<reference evidence="11" key="1">
    <citation type="submission" date="2025-08" db="UniProtKB">
        <authorList>
            <consortium name="RefSeq"/>
        </authorList>
    </citation>
    <scope>IDENTIFICATION</scope>
    <source>
        <tissue evidence="11">Whole insect</tissue>
    </source>
</reference>
<keyword evidence="2" id="KW-0272">Extracellular matrix</keyword>
<protein>
    <submittedName>
        <fullName evidence="11">Inter-alpha-trypsin inhibitor heavy chain H3-like</fullName>
    </submittedName>
</protein>
<dbReference type="InterPro" id="IPR036880">
    <property type="entry name" value="Kunitz_BPTI_sf"/>
</dbReference>
<evidence type="ECO:0000256" key="7">
    <source>
        <dbReference type="SAM" id="SignalP"/>
    </source>
</evidence>
<evidence type="ECO:0000256" key="1">
    <source>
        <dbReference type="ARBA" id="ARBA00004498"/>
    </source>
</evidence>
<dbReference type="InParanoid" id="A0A6P7FF05"/>
<dbReference type="SMART" id="SM00327">
    <property type="entry name" value="VWA"/>
    <property type="match status" value="1"/>
</dbReference>
<feature type="signal peptide" evidence="7">
    <location>
        <begin position="1"/>
        <end position="27"/>
    </location>
</feature>
<sequence length="992" mass="111210">MIAMLRLQKSYFWVVVCLILFVRKSFAYEYVVFKDDTSSRPSIVKRDTGSDLPRIKEFLVTTNVSNHFAITTVVSNVENVDRYAKQTAFSVVLPDRAFISAFSMEIDGKKYKAFVKEKEIAKTIYDQYVSTGQSAGHVAVSTKNSNRFTVNVNVEPLSKVIFKLEYEELLQRENGQYQIISNIQPGQIVKKLKVMVIIRENQPLAFVNTPYLQAGSSSMDLAQTTIDPDALVYKKINSALIIFEPNIERQVKFACSGLGNTEYNGFAGQFIVSYDINRTNEGGEVLYQGNFFFISFAPHSLNPLPKHMVFILDTSGSMQGFKLSQLKDAMSKILPQLNEDDVFTIIQFETYVYDMDINKNKNGVFGYADPENLPYGHLADRFQSYTPSIIQATKKNIAIMTDVINSFYESGATNSIGALEVGLMAISKTQQLFPDKYLPIMVFLTDGMPNVGPSGKTYIIETITNLNMASYNVPIYSLIFGEGKYIDRSFLQKLSGLNNGEEHKISIDLDSSRYIQNFYKTISVPLLTKIAVNNLPASSLVTQFNFPIFFGGSELAIAGRGIGGRNTPPITISANSRNGPMDFVAKTGIPLVKLERIWAYLTVKQMADQYHVTGNTTLAKIGLEIAMNYSLVTDFTSLVVVNPNTPDETVNIEDAYGIFPRKPSELPMCSNIPGYIIEQFSTTESEPETTEPTFNFDDLLEADGGVLEETTTELVTTTTRKLICHMVESTYGCCHDGIQFAVGPNFDGCDPIPKAESCSLPREIGRCANPIAKWFYSTDKHECIQFTYGGCGGNDNRFASKEICEETCVNPIGTERCKLPISSGGCNQQLLRWFYDEFEQTCVEYTYGGCLGNSNRFKSKEECLNLCNPNTYAENLNDACFKLKDKGHSNCHNFEVNYYFDQSIGLCRKFWFTGCGGNDNRFKTKELCENFCMRSKQKAMCLAPPERGTCRNIIQAWFYDPRSAICQPFVYSGCGGNENKFYSKDDCEKACN</sequence>